<dbReference type="PANTHER" id="PTHR37816:SF2">
    <property type="entry name" value="DNA TOPOLOGY MODULATION PROTEIN FLAR-RELATED PROTEIN"/>
    <property type="match status" value="1"/>
</dbReference>
<keyword evidence="2" id="KW-1185">Reference proteome</keyword>
<dbReference type="PANTHER" id="PTHR37816">
    <property type="entry name" value="YALI0E33011P"/>
    <property type="match status" value="1"/>
</dbReference>
<sequence length="179" mass="21184">MIINIFGSSGSGTTTLAKSLSEIYDFYHIDIDDIMWEKTDPPFTIRRDNQVIKKDMHEILKNHQNTIISGAIVNIYDELKENIDLYIYMNLDIETRIKRINRRELNRFGKRVLPGGDLYDKHQEFLQWVSDYEHNPEYLRSRRQHLSWLDGVSKPVLRITDELSIEELLKIVGSYIKKL</sequence>
<dbReference type="InterPro" id="IPR052922">
    <property type="entry name" value="Cytidylate_Kinase-2"/>
</dbReference>
<dbReference type="InterPro" id="IPR027417">
    <property type="entry name" value="P-loop_NTPase"/>
</dbReference>
<evidence type="ECO:0000313" key="1">
    <source>
        <dbReference type="EMBL" id="QLY39702.1"/>
    </source>
</evidence>
<dbReference type="SUPFAM" id="SSF52540">
    <property type="entry name" value="P-loop containing nucleoside triphosphate hydrolases"/>
    <property type="match status" value="1"/>
</dbReference>
<proteinExistence type="predicted"/>
<dbReference type="Gene3D" id="3.40.50.300">
    <property type="entry name" value="P-loop containing nucleotide triphosphate hydrolases"/>
    <property type="match status" value="1"/>
</dbReference>
<organism evidence="1 2">
    <name type="scientific">Hujiaoplasma nucleasis</name>
    <dbReference type="NCBI Taxonomy" id="2725268"/>
    <lineage>
        <taxon>Bacteria</taxon>
        <taxon>Bacillati</taxon>
        <taxon>Mycoplasmatota</taxon>
        <taxon>Mollicutes</taxon>
        <taxon>Candidatus Izemoplasmatales</taxon>
        <taxon>Hujiaoplasmataceae</taxon>
        <taxon>Hujiaoplasma</taxon>
    </lineage>
</organism>
<name>A0A7L6N2L8_9MOLU</name>
<dbReference type="KEGG" id="tbk:HF295_02040"/>
<reference evidence="1 2" key="1">
    <citation type="submission" date="2020-04" db="EMBL/GenBank/DDBJ databases">
        <authorList>
            <person name="Zheng R.K."/>
            <person name="Sun C.M."/>
        </authorList>
    </citation>
    <scope>NUCLEOTIDE SEQUENCE [LARGE SCALE GENOMIC DNA]</scope>
    <source>
        <strain evidence="2">zrk29</strain>
    </source>
</reference>
<protein>
    <submittedName>
        <fullName evidence="1">AAA family ATPase</fullName>
    </submittedName>
</protein>
<dbReference type="Proteomes" id="UP000512167">
    <property type="component" value="Chromosome"/>
</dbReference>
<dbReference type="AlphaFoldDB" id="A0A7L6N2L8"/>
<dbReference type="RefSeq" id="WP_312032182.1">
    <property type="nucleotide sequence ID" value="NZ_CP051151.1"/>
</dbReference>
<dbReference type="Pfam" id="PF13238">
    <property type="entry name" value="AAA_18"/>
    <property type="match status" value="1"/>
</dbReference>
<evidence type="ECO:0000313" key="2">
    <source>
        <dbReference type="Proteomes" id="UP000512167"/>
    </source>
</evidence>
<accession>A0A7L6N2L8</accession>
<dbReference type="EMBL" id="CP051151">
    <property type="protein sequence ID" value="QLY39702.1"/>
    <property type="molecule type" value="Genomic_DNA"/>
</dbReference>
<gene>
    <name evidence="1" type="ORF">HF295_02040</name>
</gene>